<organism evidence="9 10">
    <name type="scientific">Geodermatophilus ruber</name>
    <dbReference type="NCBI Taxonomy" id="504800"/>
    <lineage>
        <taxon>Bacteria</taxon>
        <taxon>Bacillati</taxon>
        <taxon>Actinomycetota</taxon>
        <taxon>Actinomycetes</taxon>
        <taxon>Geodermatophilales</taxon>
        <taxon>Geodermatophilaceae</taxon>
        <taxon>Geodermatophilus</taxon>
    </lineage>
</organism>
<dbReference type="InterPro" id="IPR013520">
    <property type="entry name" value="Ribonucl_H"/>
</dbReference>
<dbReference type="InterPro" id="IPR012337">
    <property type="entry name" value="RNaseH-like_sf"/>
</dbReference>
<dbReference type="Pfam" id="PF00929">
    <property type="entry name" value="RNase_T"/>
    <property type="match status" value="1"/>
</dbReference>
<dbReference type="InterPro" id="IPR036397">
    <property type="entry name" value="RNaseH_sf"/>
</dbReference>
<dbReference type="InterPro" id="IPR022894">
    <property type="entry name" value="Oligoribonuclease"/>
</dbReference>
<keyword evidence="10" id="KW-1185">Reference proteome</keyword>
<dbReference type="GO" id="GO:0005737">
    <property type="term" value="C:cytoplasm"/>
    <property type="evidence" value="ECO:0007669"/>
    <property type="project" value="UniProtKB-SubCell"/>
</dbReference>
<feature type="active site" evidence="7">
    <location>
        <position position="163"/>
    </location>
</feature>
<dbReference type="NCBIfam" id="NF003765">
    <property type="entry name" value="PRK05359.1"/>
    <property type="match status" value="1"/>
</dbReference>
<evidence type="ECO:0000313" key="10">
    <source>
        <dbReference type="Proteomes" id="UP000199152"/>
    </source>
</evidence>
<dbReference type="CDD" id="cd06135">
    <property type="entry name" value="Orn"/>
    <property type="match status" value="1"/>
</dbReference>
<evidence type="ECO:0000256" key="4">
    <source>
        <dbReference type="ARBA" id="ARBA00022839"/>
    </source>
</evidence>
<sequence>MAPVPAVDWHRCAAWGMGGHAGGRGGGDVGSSDVADSAGHLVWIDCEMTGLDLTKDKLIEVAVLITDSDLNVLDPGLDLVIGADDADLEGMVDVVTEMHARSGLTEAVRASTLTVAEAEQRLLAYIKRFVPERRTAPLCGNSIGTDRGFLARDMPALDDHLHYRMIDVSSIKELARRWYPRVYFTQPAKGLAHRALADIIESVRELAYYRKTLFVEPPGPSSSEAQAAATEVTEEFAAIFAAEDADEITPTPPATSEG</sequence>
<keyword evidence="2 7" id="KW-0540">Nuclease</keyword>
<evidence type="ECO:0000256" key="2">
    <source>
        <dbReference type="ARBA" id="ARBA00022722"/>
    </source>
</evidence>
<dbReference type="GO" id="GO:0003676">
    <property type="term" value="F:nucleic acid binding"/>
    <property type="evidence" value="ECO:0007669"/>
    <property type="project" value="InterPro"/>
</dbReference>
<dbReference type="Proteomes" id="UP000199152">
    <property type="component" value="Unassembled WGS sequence"/>
</dbReference>
<dbReference type="EC" id="3.1.-.-" evidence="7"/>
<dbReference type="PANTHER" id="PTHR11046">
    <property type="entry name" value="OLIGORIBONUCLEASE, MITOCHONDRIAL"/>
    <property type="match status" value="1"/>
</dbReference>
<evidence type="ECO:0000313" key="9">
    <source>
        <dbReference type="EMBL" id="SFK98141.1"/>
    </source>
</evidence>
<comment type="function">
    <text evidence="5 7">3'-to-5' exoribonuclease specific for small oligoribonucleotides.</text>
</comment>
<dbReference type="SUPFAM" id="SSF53098">
    <property type="entry name" value="Ribonuclease H-like"/>
    <property type="match status" value="1"/>
</dbReference>
<evidence type="ECO:0000259" key="8">
    <source>
        <dbReference type="SMART" id="SM00479"/>
    </source>
</evidence>
<evidence type="ECO:0000256" key="7">
    <source>
        <dbReference type="HAMAP-Rule" id="MF_00045"/>
    </source>
</evidence>
<evidence type="ECO:0000256" key="6">
    <source>
        <dbReference type="ARBA" id="ARBA00070964"/>
    </source>
</evidence>
<feature type="domain" description="Exonuclease" evidence="8">
    <location>
        <begin position="40"/>
        <end position="215"/>
    </location>
</feature>
<name>A0A1I4E1W6_9ACTN</name>
<dbReference type="AlphaFoldDB" id="A0A1I4E1W6"/>
<gene>
    <name evidence="7" type="primary">orn</name>
    <name evidence="9" type="ORF">SAMN04488085_105108</name>
</gene>
<reference evidence="9 10" key="1">
    <citation type="submission" date="2016-10" db="EMBL/GenBank/DDBJ databases">
        <authorList>
            <person name="de Groot N.N."/>
        </authorList>
    </citation>
    <scope>NUCLEOTIDE SEQUENCE [LARGE SCALE GENOMIC DNA]</scope>
    <source>
        <strain evidence="9 10">DSM 45317</strain>
    </source>
</reference>
<dbReference type="GO" id="GO:0000175">
    <property type="term" value="F:3'-5'-RNA exonuclease activity"/>
    <property type="evidence" value="ECO:0007669"/>
    <property type="project" value="InterPro"/>
</dbReference>
<dbReference type="Gene3D" id="3.30.420.10">
    <property type="entry name" value="Ribonuclease H-like superfamily/Ribonuclease H"/>
    <property type="match status" value="1"/>
</dbReference>
<dbReference type="EMBL" id="FOSW01000005">
    <property type="protein sequence ID" value="SFK98141.1"/>
    <property type="molecule type" value="Genomic_DNA"/>
</dbReference>
<protein>
    <recommendedName>
        <fullName evidence="6 7">Oligoribonuclease</fullName>
        <ecNumber evidence="7">3.1.-.-</ecNumber>
    </recommendedName>
</protein>
<dbReference type="InParanoid" id="A0A1I4E1W6"/>
<comment type="similarity">
    <text evidence="1 7">Belongs to the oligoribonuclease family.</text>
</comment>
<dbReference type="PANTHER" id="PTHR11046:SF0">
    <property type="entry name" value="OLIGORIBONUCLEASE, MITOCHONDRIAL"/>
    <property type="match status" value="1"/>
</dbReference>
<accession>A0A1I4E1W6</accession>
<evidence type="ECO:0000256" key="5">
    <source>
        <dbReference type="ARBA" id="ARBA00057155"/>
    </source>
</evidence>
<dbReference type="FunCoup" id="A0A1I4E1W6">
    <property type="interactions" value="302"/>
</dbReference>
<dbReference type="SMART" id="SM00479">
    <property type="entry name" value="EXOIII"/>
    <property type="match status" value="1"/>
</dbReference>
<dbReference type="HAMAP" id="MF_00045">
    <property type="entry name" value="Oligoribonuclease"/>
    <property type="match status" value="1"/>
</dbReference>
<keyword evidence="3 7" id="KW-0378">Hydrolase</keyword>
<proteinExistence type="inferred from homology"/>
<comment type="subcellular location">
    <subcellularLocation>
        <location evidence="7">Cytoplasm</location>
    </subcellularLocation>
</comment>
<dbReference type="FunFam" id="3.30.420.10:FF:000003">
    <property type="entry name" value="Oligoribonuclease"/>
    <property type="match status" value="1"/>
</dbReference>
<keyword evidence="7" id="KW-0963">Cytoplasm</keyword>
<evidence type="ECO:0000256" key="1">
    <source>
        <dbReference type="ARBA" id="ARBA00009921"/>
    </source>
</evidence>
<keyword evidence="4 7" id="KW-0269">Exonuclease</keyword>
<dbReference type="STRING" id="504800.SAMN04488085_105108"/>
<evidence type="ECO:0000256" key="3">
    <source>
        <dbReference type="ARBA" id="ARBA00022801"/>
    </source>
</evidence>